<gene>
    <name evidence="1" type="ORF">F9Z43_06165</name>
</gene>
<dbReference type="RefSeq" id="WP_156867003.1">
    <property type="nucleotide sequence ID" value="NZ_JACGDB010000005.1"/>
</dbReference>
<organism evidence="1 2">
    <name type="scientific">Pseudomonas monteilii</name>
    <dbReference type="NCBI Taxonomy" id="76759"/>
    <lineage>
        <taxon>Bacteria</taxon>
        <taxon>Pseudomonadati</taxon>
        <taxon>Pseudomonadota</taxon>
        <taxon>Gammaproteobacteria</taxon>
        <taxon>Pseudomonadales</taxon>
        <taxon>Pseudomonadaceae</taxon>
        <taxon>Pseudomonas</taxon>
    </lineage>
</organism>
<name>A0A7X3F0D9_9PSED</name>
<accession>A0A7X3F0D9</accession>
<sequence length="831" mass="90314">MTRPTFSELYTYMAEAPRTRGWGAFLIYDRQKANLLLMQEHILRSDSGAWIEPISDELETETGKYSRLENFAFGTPVLSFENSNIGGSMAALSIPVIGGKLTEWSRVPGAELPTLVGISHLDPLTAPRVKMNIKLNDGAGGVVDEDGRVYLDLSQSNSYYFEVSQWKELNTKLGQLIQDRFKDPGRGEQTWELSRLEPMEGNLSPTTFRLRTHSLARAGKAVPSTNQAELEEGAIIVGVAFNGAENGDFPDEDKLMPYLLPSRESGGVYSAGIVMSSYAYAASALTELFYKIRSGYYVPAPVTYVEDSDGFVIGAKGGGFRVEGGYSIISEPRSYYYIDVLFAGGVLSFTAGERGVMGKWEYDGVAGAASFGVRAGEHWSRGSYTFNMRGGAEFALSAKMIEGSVLELAVEGEVKVDAIFYVQTGEKDQYLDEGLEPFIESFKNYVGDVVRSITGKVETIDYWRLNSLLFRNGHRSMPDTFSCPGEVMLLGDLAPALTAFAIDPIELTLSAENTQELTLTPAPPAGQEVTWAVSARPDDPEKPVGPENLGEVVNSVYKAPKAEKIAGTFRQVIITATVGENSSSALFTVVPKPVAVRPQLLNALYSTETSERYVLEGGSVGASLTWTKGDGFKGELRDPTADDRKELNIPDDKIVKVYVAPKKNPEQGPVLGSLMQLDQVHVSAAGRTETIDITVVWSPTAATLKMTKDGTALKLVLAVQGWGGDPTDLPPEKTKWFVAKGKGTLDEAKGTYHPAADEGNSVIIAGVGLDSFAWNYVVVPMPYTFEDALAFEEMSKALQPTQAERVEYTAEQIESMEAVKKAFSSLNVTGA</sequence>
<evidence type="ECO:0000313" key="2">
    <source>
        <dbReference type="Proteomes" id="UP000440965"/>
    </source>
</evidence>
<reference evidence="1 2" key="1">
    <citation type="submission" date="2019-10" db="EMBL/GenBank/DDBJ databases">
        <title>XDR Pseudomonas monteilii producing IMP-16 from LCR.</title>
        <authorList>
            <person name="Ballaben A."/>
            <person name="Doi Y."/>
        </authorList>
    </citation>
    <scope>NUCLEOTIDE SEQUENCE [LARGE SCALE GENOMIC DNA]</scope>
    <source>
        <strain evidence="1 2">597/14</strain>
    </source>
</reference>
<evidence type="ECO:0000313" key="1">
    <source>
        <dbReference type="EMBL" id="MVF48930.1"/>
    </source>
</evidence>
<dbReference type="AlphaFoldDB" id="A0A7X3F0D9"/>
<protein>
    <submittedName>
        <fullName evidence="1">Uncharacterized protein</fullName>
    </submittedName>
</protein>
<dbReference type="EMBL" id="WEIK01000004">
    <property type="protein sequence ID" value="MVF48930.1"/>
    <property type="molecule type" value="Genomic_DNA"/>
</dbReference>
<proteinExistence type="predicted"/>
<dbReference type="Proteomes" id="UP000440965">
    <property type="component" value="Unassembled WGS sequence"/>
</dbReference>
<comment type="caution">
    <text evidence="1">The sequence shown here is derived from an EMBL/GenBank/DDBJ whole genome shotgun (WGS) entry which is preliminary data.</text>
</comment>